<dbReference type="RefSeq" id="WP_233696623.1">
    <property type="nucleotide sequence ID" value="NZ_JAJNBZ010000006.1"/>
</dbReference>
<keyword evidence="2" id="KW-0255">Endonuclease</keyword>
<feature type="signal peptide" evidence="1">
    <location>
        <begin position="1"/>
        <end position="25"/>
    </location>
</feature>
<evidence type="ECO:0000313" key="2">
    <source>
        <dbReference type="EMBL" id="MCE5169708.1"/>
    </source>
</evidence>
<evidence type="ECO:0000313" key="3">
    <source>
        <dbReference type="Proteomes" id="UP001199916"/>
    </source>
</evidence>
<keyword evidence="2" id="KW-0378">Hydrolase</keyword>
<feature type="chain" id="PRO_5045212359" evidence="1">
    <location>
        <begin position="26"/>
        <end position="338"/>
    </location>
</feature>
<keyword evidence="2" id="KW-0540">Nuclease</keyword>
<comment type="caution">
    <text evidence="2">The sequence shown here is derived from an EMBL/GenBank/DDBJ whole genome shotgun (WGS) entry which is preliminary data.</text>
</comment>
<sequence length="338" mass="38087">MKRVMSLVLFVALLLTMFVGTPVQAQNEDYDTDLTYESNPEVTSNLDEIKEKISELQRRGYIGDESSLNEINLPGQQQASYDNVELLAETYVLVGLDTDTNKTIDIDQLILDNGPADTEKPLNLVFYTLKITDFIGNPNTTEADFVHSAAVTSALGCCSFPKDYTINSSVYQSTDGTIYAEFAKKIETVKIREDVNIVTRINTTFYWKSDATAYANFKDASNLAASGTEGPFLLNKKGVKYPEYTDNNSKLVLTKPASTTWTKGNIGCGLTPTERIKYRDYYDTSYGSITWVDNLGRVKYEIHHIRPCNYGGTNIYDNLIPLPYDFHRKVVTPWWSSY</sequence>
<evidence type="ECO:0000256" key="1">
    <source>
        <dbReference type="SAM" id="SignalP"/>
    </source>
</evidence>
<dbReference type="EMBL" id="JAJNBZ010000006">
    <property type="protein sequence ID" value="MCE5169708.1"/>
    <property type="molecule type" value="Genomic_DNA"/>
</dbReference>
<dbReference type="GO" id="GO:0004519">
    <property type="term" value="F:endonuclease activity"/>
    <property type="evidence" value="ECO:0007669"/>
    <property type="project" value="UniProtKB-KW"/>
</dbReference>
<accession>A0ABS8YCH2</accession>
<dbReference type="Proteomes" id="UP001199916">
    <property type="component" value="Unassembled WGS sequence"/>
</dbReference>
<gene>
    <name evidence="2" type="ORF">LQV63_10320</name>
</gene>
<proteinExistence type="predicted"/>
<dbReference type="CDD" id="cd00085">
    <property type="entry name" value="HNHc"/>
    <property type="match status" value="1"/>
</dbReference>
<reference evidence="2 3" key="1">
    <citation type="submission" date="2021-11" db="EMBL/GenBank/DDBJ databases">
        <title>Draft genome sequence of Paenibacillus profundus YoMME, a new Gram-positive bacteria with exoelectrogenic properties.</title>
        <authorList>
            <person name="Hubenova Y."/>
            <person name="Hubenova E."/>
            <person name="Manasiev Y."/>
            <person name="Peykov S."/>
            <person name="Mitov M."/>
        </authorList>
    </citation>
    <scope>NUCLEOTIDE SEQUENCE [LARGE SCALE GENOMIC DNA]</scope>
    <source>
        <strain evidence="2 3">YoMME</strain>
    </source>
</reference>
<keyword evidence="1" id="KW-0732">Signal</keyword>
<organism evidence="2 3">
    <name type="scientific">Paenibacillus profundus</name>
    <dbReference type="NCBI Taxonomy" id="1173085"/>
    <lineage>
        <taxon>Bacteria</taxon>
        <taxon>Bacillati</taxon>
        <taxon>Bacillota</taxon>
        <taxon>Bacilli</taxon>
        <taxon>Bacillales</taxon>
        <taxon>Paenibacillaceae</taxon>
        <taxon>Paenibacillus</taxon>
    </lineage>
</organism>
<protein>
    <submittedName>
        <fullName evidence="2">HNH endonuclease</fullName>
    </submittedName>
</protein>
<dbReference type="InterPro" id="IPR003615">
    <property type="entry name" value="HNH_nuc"/>
</dbReference>
<name>A0ABS8YCH2_9BACL</name>
<keyword evidence="3" id="KW-1185">Reference proteome</keyword>